<keyword evidence="1 2" id="KW-0732">Signal</keyword>
<dbReference type="Pfam" id="PF18962">
    <property type="entry name" value="Por_Secre_tail"/>
    <property type="match status" value="1"/>
</dbReference>
<evidence type="ECO:0000256" key="2">
    <source>
        <dbReference type="SAM" id="SignalP"/>
    </source>
</evidence>
<comment type="caution">
    <text evidence="4">The sequence shown here is derived from an EMBL/GenBank/DDBJ whole genome shotgun (WGS) entry which is preliminary data.</text>
</comment>
<keyword evidence="5" id="KW-1185">Reference proteome</keyword>
<organism evidence="4 5">
    <name type="scientific">Flavobacterium fragile</name>
    <dbReference type="NCBI Taxonomy" id="2949085"/>
    <lineage>
        <taxon>Bacteria</taxon>
        <taxon>Pseudomonadati</taxon>
        <taxon>Bacteroidota</taxon>
        <taxon>Flavobacteriia</taxon>
        <taxon>Flavobacteriales</taxon>
        <taxon>Flavobacteriaceae</taxon>
        <taxon>Flavobacterium</taxon>
    </lineage>
</organism>
<evidence type="ECO:0000313" key="4">
    <source>
        <dbReference type="EMBL" id="MCL9769118.1"/>
    </source>
</evidence>
<name>A0ABT0TDS3_9FLAO</name>
<gene>
    <name evidence="4" type="ORF">NAT47_01680</name>
</gene>
<accession>A0ABT0TDS3</accession>
<feature type="domain" description="Secretion system C-terminal sorting" evidence="3">
    <location>
        <begin position="530"/>
        <end position="595"/>
    </location>
</feature>
<evidence type="ECO:0000313" key="5">
    <source>
        <dbReference type="Proteomes" id="UP001203342"/>
    </source>
</evidence>
<dbReference type="NCBIfam" id="TIGR04183">
    <property type="entry name" value="Por_Secre_tail"/>
    <property type="match status" value="1"/>
</dbReference>
<proteinExistence type="predicted"/>
<evidence type="ECO:0000259" key="3">
    <source>
        <dbReference type="Pfam" id="PF18962"/>
    </source>
</evidence>
<reference evidence="4 5" key="1">
    <citation type="submission" date="2022-05" db="EMBL/GenBank/DDBJ databases">
        <title>Flavobacterium sp., isolated from activated sludge.</title>
        <authorList>
            <person name="Ran Q."/>
        </authorList>
    </citation>
    <scope>NUCLEOTIDE SEQUENCE [LARGE SCALE GENOMIC DNA]</scope>
    <source>
        <strain evidence="4 5">HXWNR69</strain>
    </source>
</reference>
<dbReference type="Proteomes" id="UP001203342">
    <property type="component" value="Unassembled WGS sequence"/>
</dbReference>
<feature type="signal peptide" evidence="2">
    <location>
        <begin position="1"/>
        <end position="19"/>
    </location>
</feature>
<dbReference type="InterPro" id="IPR026444">
    <property type="entry name" value="Secre_tail"/>
</dbReference>
<sequence length="598" mass="66469">MKRSLLFILSCLSFTSIFSQLYVSQNSYVFVNNQFVFVTQDVNLQTNGDFYLRNNSQLLQGTSGTSTNKGGGKLSVFQEGTVNNYQYNYWCSPVGNASATPGNESFGITMLHQPTGLRTSTPAIILPQSNRNGVANPLSIAPNWIWKFIQSNAYAQWIFVGSTTNINPGEGFTMKGTAGTDSTIAQLEENIQNNPGSKQRYDFRGKPNDGDISVPIADGNLTLVGNPYPSAVDLNAYLMDASNASVIDGPAYFWEQAEVNSHYISQYEGGYGVYTPVTNVYTRAVFLHYNSSGTPGVPTGVIGTDIKRRYAPVGQGFMVRGKANGVITMKNSFRRYVKEGASNNSEFARNNFNSSRNNVASNEVETEDLSISYLRINALFNDSSVRPTTLTFFDTATDGVDYGADAISSSGIVEDFYFVIPDDPHEYVVAAVRFDVNKRIPVAFRCNATTNFKLQVKESFNFDPNQNVYLLDKSTGIFYDIKNNYFDITLPASNDRNRFEITFTNTILSNPTEVLGDVFTIIQENSINSLKIYNPESKDIVNFELYDITGKLVLKKQNMGKATQYEFSTSAYSNGLYVVKLDTRDNLKLIKKIIIENK</sequence>
<dbReference type="RefSeq" id="WP_250579703.1">
    <property type="nucleotide sequence ID" value="NZ_JAMLJN010000001.1"/>
</dbReference>
<evidence type="ECO:0000256" key="1">
    <source>
        <dbReference type="ARBA" id="ARBA00022729"/>
    </source>
</evidence>
<dbReference type="EMBL" id="JAMLJN010000001">
    <property type="protein sequence ID" value="MCL9769118.1"/>
    <property type="molecule type" value="Genomic_DNA"/>
</dbReference>
<protein>
    <submittedName>
        <fullName evidence="4">T9SS type A sorting domain-containing protein</fullName>
    </submittedName>
</protein>
<feature type="chain" id="PRO_5045173769" evidence="2">
    <location>
        <begin position="20"/>
        <end position="598"/>
    </location>
</feature>